<dbReference type="AlphaFoldDB" id="X0V8A1"/>
<evidence type="ECO:0000256" key="4">
    <source>
        <dbReference type="ARBA" id="ARBA00022519"/>
    </source>
</evidence>
<evidence type="ECO:0000256" key="7">
    <source>
        <dbReference type="ARBA" id="ARBA00022967"/>
    </source>
</evidence>
<dbReference type="InterPro" id="IPR050388">
    <property type="entry name" value="ABC_Ni/Peptide_Import"/>
</dbReference>
<dbReference type="PANTHER" id="PTHR43297:SF14">
    <property type="entry name" value="ATPASE AAA-TYPE CORE DOMAIN-CONTAINING PROTEIN"/>
    <property type="match status" value="1"/>
</dbReference>
<evidence type="ECO:0000259" key="9">
    <source>
        <dbReference type="Pfam" id="PF00005"/>
    </source>
</evidence>
<dbReference type="InterPro" id="IPR003439">
    <property type="entry name" value="ABC_transporter-like_ATP-bd"/>
</dbReference>
<comment type="caution">
    <text evidence="11">The sequence shown here is derived from an EMBL/GenBank/DDBJ whole genome shotgun (WGS) entry which is preliminary data.</text>
</comment>
<keyword evidence="4" id="KW-0997">Cell inner membrane</keyword>
<evidence type="ECO:0000259" key="10">
    <source>
        <dbReference type="Pfam" id="PF08352"/>
    </source>
</evidence>
<keyword evidence="5" id="KW-0547">Nucleotide-binding</keyword>
<comment type="subcellular location">
    <subcellularLocation>
        <location evidence="1">Membrane</location>
    </subcellularLocation>
</comment>
<organism evidence="11">
    <name type="scientific">marine sediment metagenome</name>
    <dbReference type="NCBI Taxonomy" id="412755"/>
    <lineage>
        <taxon>unclassified sequences</taxon>
        <taxon>metagenomes</taxon>
        <taxon>ecological metagenomes</taxon>
    </lineage>
</organism>
<keyword evidence="2" id="KW-0813">Transport</keyword>
<dbReference type="GO" id="GO:0016887">
    <property type="term" value="F:ATP hydrolysis activity"/>
    <property type="evidence" value="ECO:0007669"/>
    <property type="project" value="InterPro"/>
</dbReference>
<evidence type="ECO:0008006" key="12">
    <source>
        <dbReference type="Google" id="ProtNLM"/>
    </source>
</evidence>
<evidence type="ECO:0000256" key="8">
    <source>
        <dbReference type="ARBA" id="ARBA00023136"/>
    </source>
</evidence>
<dbReference type="Pfam" id="PF08352">
    <property type="entry name" value="oligo_HPY"/>
    <property type="match status" value="1"/>
</dbReference>
<dbReference type="GO" id="GO:0005524">
    <property type="term" value="F:ATP binding"/>
    <property type="evidence" value="ECO:0007669"/>
    <property type="project" value="UniProtKB-KW"/>
</dbReference>
<evidence type="ECO:0000313" key="11">
    <source>
        <dbReference type="EMBL" id="GAG14380.1"/>
    </source>
</evidence>
<dbReference type="Pfam" id="PF00005">
    <property type="entry name" value="ABC_tran"/>
    <property type="match status" value="1"/>
</dbReference>
<evidence type="ECO:0000256" key="6">
    <source>
        <dbReference type="ARBA" id="ARBA00022840"/>
    </source>
</evidence>
<dbReference type="SUPFAM" id="SSF52540">
    <property type="entry name" value="P-loop containing nucleoside triphosphate hydrolases"/>
    <property type="match status" value="1"/>
</dbReference>
<feature type="domain" description="ABC transporter" evidence="9">
    <location>
        <begin position="5"/>
        <end position="44"/>
    </location>
</feature>
<keyword evidence="3" id="KW-1003">Cell membrane</keyword>
<protein>
    <recommendedName>
        <fullName evidence="12">ABC transporter domain-containing protein</fullName>
    </recommendedName>
</protein>
<evidence type="ECO:0000256" key="2">
    <source>
        <dbReference type="ARBA" id="ARBA00022448"/>
    </source>
</evidence>
<evidence type="ECO:0000256" key="5">
    <source>
        <dbReference type="ARBA" id="ARBA00022741"/>
    </source>
</evidence>
<dbReference type="GO" id="GO:0016020">
    <property type="term" value="C:membrane"/>
    <property type="evidence" value="ECO:0007669"/>
    <property type="project" value="UniProtKB-SubCell"/>
</dbReference>
<dbReference type="NCBIfam" id="TIGR01727">
    <property type="entry name" value="oligo_HPY"/>
    <property type="match status" value="1"/>
</dbReference>
<accession>X0V8A1</accession>
<dbReference type="EMBL" id="BARS01038909">
    <property type="protein sequence ID" value="GAG14380.1"/>
    <property type="molecule type" value="Genomic_DNA"/>
</dbReference>
<dbReference type="InterPro" id="IPR013563">
    <property type="entry name" value="Oligopep_ABC_C"/>
</dbReference>
<name>X0V8A1_9ZZZZ</name>
<keyword evidence="7" id="KW-1278">Translocase</keyword>
<feature type="domain" description="Oligopeptide/dipeptide ABC transporter C-terminal" evidence="10">
    <location>
        <begin position="95"/>
        <end position="156"/>
    </location>
</feature>
<keyword evidence="6" id="KW-0067">ATP-binding</keyword>
<sequence>GIRAPERRVRDFPHQMSGGMRQRVMIAMALSCQPSLLIADEPTTALDATIQLQILRLLRSLQAESGMSILMITHNLGVVAEVADYVHVMYAGRIVEHGPVRELLANPLHPYTQGLMRCTPRLSQRKERLEVIPGSVPDPIGYPSGCRFHPRCRLSADRAGDDPRVGVWIDAGIGNAVLKRCAGDDENEPSGGPELREARPGHYVACWEADHPPCRAH</sequence>
<evidence type="ECO:0000256" key="1">
    <source>
        <dbReference type="ARBA" id="ARBA00004370"/>
    </source>
</evidence>
<dbReference type="PANTHER" id="PTHR43297">
    <property type="entry name" value="OLIGOPEPTIDE TRANSPORT ATP-BINDING PROTEIN APPD"/>
    <property type="match status" value="1"/>
</dbReference>
<feature type="non-terminal residue" evidence="11">
    <location>
        <position position="1"/>
    </location>
</feature>
<keyword evidence="8" id="KW-0472">Membrane</keyword>
<gene>
    <name evidence="11" type="ORF">S01H1_59485</name>
</gene>
<proteinExistence type="predicted"/>
<evidence type="ECO:0000256" key="3">
    <source>
        <dbReference type="ARBA" id="ARBA00022475"/>
    </source>
</evidence>
<dbReference type="GO" id="GO:0015833">
    <property type="term" value="P:peptide transport"/>
    <property type="evidence" value="ECO:0007669"/>
    <property type="project" value="InterPro"/>
</dbReference>
<reference evidence="11" key="1">
    <citation type="journal article" date="2014" name="Front. Microbiol.">
        <title>High frequency of phylogenetically diverse reductive dehalogenase-homologous genes in deep subseafloor sedimentary metagenomes.</title>
        <authorList>
            <person name="Kawai M."/>
            <person name="Futagami T."/>
            <person name="Toyoda A."/>
            <person name="Takaki Y."/>
            <person name="Nishi S."/>
            <person name="Hori S."/>
            <person name="Arai W."/>
            <person name="Tsubouchi T."/>
            <person name="Morono Y."/>
            <person name="Uchiyama I."/>
            <person name="Ito T."/>
            <person name="Fujiyama A."/>
            <person name="Inagaki F."/>
            <person name="Takami H."/>
        </authorList>
    </citation>
    <scope>NUCLEOTIDE SEQUENCE</scope>
    <source>
        <strain evidence="11">Expedition CK06-06</strain>
    </source>
</reference>
<dbReference type="InterPro" id="IPR027417">
    <property type="entry name" value="P-loop_NTPase"/>
</dbReference>
<dbReference type="Gene3D" id="3.40.50.300">
    <property type="entry name" value="P-loop containing nucleotide triphosphate hydrolases"/>
    <property type="match status" value="1"/>
</dbReference>